<feature type="domain" description="YCII-related" evidence="2">
    <location>
        <begin position="1"/>
        <end position="117"/>
    </location>
</feature>
<comment type="similarity">
    <text evidence="1">Belongs to the YciI family.</text>
</comment>
<protein>
    <submittedName>
        <fullName evidence="3">YciI family protein</fullName>
    </submittedName>
</protein>
<sequence length="123" mass="13196">MRYLILIQSNPRSREVWEGLSDEQRAAFGRAHLALTDELVGTGELVVSEGLPDPSAATLVSVRDGRTLTSDGPFAEAKEYLAGFYLVDVAGLDRAVEIAARAPDAATGSVEVRPVHDLGQFDL</sequence>
<accession>A0ABV3XAI5</accession>
<comment type="caution">
    <text evidence="3">The sequence shown here is derived from an EMBL/GenBank/DDBJ whole genome shotgun (WGS) entry which is preliminary data.</text>
</comment>
<keyword evidence="4" id="KW-1185">Reference proteome</keyword>
<dbReference type="SUPFAM" id="SSF54909">
    <property type="entry name" value="Dimeric alpha+beta barrel"/>
    <property type="match status" value="1"/>
</dbReference>
<evidence type="ECO:0000259" key="2">
    <source>
        <dbReference type="Pfam" id="PF03795"/>
    </source>
</evidence>
<dbReference type="Proteomes" id="UP001560045">
    <property type="component" value="Unassembled WGS sequence"/>
</dbReference>
<evidence type="ECO:0000256" key="1">
    <source>
        <dbReference type="ARBA" id="ARBA00007689"/>
    </source>
</evidence>
<evidence type="ECO:0000313" key="4">
    <source>
        <dbReference type="Proteomes" id="UP001560045"/>
    </source>
</evidence>
<dbReference type="EMBL" id="JBFNXQ010000003">
    <property type="protein sequence ID" value="MEX5717123.1"/>
    <property type="molecule type" value="Genomic_DNA"/>
</dbReference>
<evidence type="ECO:0000313" key="3">
    <source>
        <dbReference type="EMBL" id="MEX5717123.1"/>
    </source>
</evidence>
<dbReference type="Pfam" id="PF03795">
    <property type="entry name" value="YCII"/>
    <property type="match status" value="1"/>
</dbReference>
<organism evidence="3 4">
    <name type="scientific">Geodermatophilus maliterrae</name>
    <dbReference type="NCBI Taxonomy" id="3162531"/>
    <lineage>
        <taxon>Bacteria</taxon>
        <taxon>Bacillati</taxon>
        <taxon>Actinomycetota</taxon>
        <taxon>Actinomycetes</taxon>
        <taxon>Geodermatophilales</taxon>
        <taxon>Geodermatophilaceae</taxon>
        <taxon>Geodermatophilus</taxon>
    </lineage>
</organism>
<dbReference type="InterPro" id="IPR005545">
    <property type="entry name" value="YCII"/>
</dbReference>
<gene>
    <name evidence="3" type="ORF">ABQ292_01910</name>
</gene>
<dbReference type="PANTHER" id="PTHR35174">
    <property type="entry name" value="BLL7171 PROTEIN-RELATED"/>
    <property type="match status" value="1"/>
</dbReference>
<dbReference type="PANTHER" id="PTHR35174:SF3">
    <property type="entry name" value="BLL7171 PROTEIN"/>
    <property type="match status" value="1"/>
</dbReference>
<reference evidence="3 4" key="1">
    <citation type="submission" date="2024-06" db="EMBL/GenBank/DDBJ databases">
        <title>Draft genome sequence of Geodermatophilus badlandi, a novel member of the Geodermatophilaceae isolated from badland sedimentary rocks in the Red desert, Wyoming, USA.</title>
        <authorList>
            <person name="Ben Tekaya S."/>
            <person name="Nouioui I."/>
            <person name="Flores G.M."/>
            <person name="Shaal M.N."/>
            <person name="Bredoire F."/>
            <person name="Basile F."/>
            <person name="Van Diepen L."/>
            <person name="Ward N.L."/>
        </authorList>
    </citation>
    <scope>NUCLEOTIDE SEQUENCE [LARGE SCALE GENOMIC DNA]</scope>
    <source>
        <strain evidence="3 4">WL48A</strain>
    </source>
</reference>
<name>A0ABV3XAI5_9ACTN</name>
<dbReference type="Gene3D" id="3.30.70.1060">
    <property type="entry name" value="Dimeric alpha+beta barrel"/>
    <property type="match status" value="1"/>
</dbReference>
<dbReference type="RefSeq" id="WP_369202679.1">
    <property type="nucleotide sequence ID" value="NZ_JBFNXQ010000003.1"/>
</dbReference>
<dbReference type="InterPro" id="IPR011008">
    <property type="entry name" value="Dimeric_a/b-barrel"/>
</dbReference>
<proteinExistence type="inferred from homology"/>